<name>A0ABD3RGH1_9STRA</name>
<dbReference type="AlphaFoldDB" id="A0ABD3RGH1"/>
<sequence>MYLSAVIGFLCVWHIHAFPSPAGITFLNRLATTCLLAKDGLKSQKQEVATTTKDGLTSQKQVVAATTTEGADQLSLLAQLYTFQKPRQKRSATKRPRKPRFYWQSRDNIRRELVLFWEELNVTINPDRPPPVPSEHLLNLFDRNDLRWGISQMGGRENISHMLGGAKIIPGKWREAIEHSEVKNLLPQILQRNPKESSISSLHHINQNSTEIVTSMASVSCNVHNNSIRKQTKEFWSKEKVIKELYQYLESYRENKQRPAVWMPQLAELKKTHSKLFNACSRFKTLPSTLPFFPSFSSSDDTVNHEIHSVSGLVSFREWRYFESQMQLFMELEIYLTLYHNGSEEFFPDPTDVLLHGHKQLHDLIRIHGGKTMLAQKLDMKFAWNACDACVNNVAILNQTSPISNKVIWSPHGYLSWGPFSVRFAIQLLHFIRSQYMLLNPPLSCAHISMPSESDLLRCGHVDLAAQVIMYGGYENVARKLGLLFFDVKSQQMEEGLFRGMKSLWKNRHAEASLSNSHNDNMNKMKSKGLAWDEDLVVKELLAYARVNMTRRSLPSNAMPRFRHLDEDGRSDLRRAISKFGGVKYIANKANLIKLDGWR</sequence>
<evidence type="ECO:0000313" key="3">
    <source>
        <dbReference type="Proteomes" id="UP001530377"/>
    </source>
</evidence>
<accession>A0ABD3RGH1</accession>
<dbReference type="EMBL" id="JALLPB020000223">
    <property type="protein sequence ID" value="KAL3811978.1"/>
    <property type="molecule type" value="Genomic_DNA"/>
</dbReference>
<keyword evidence="3" id="KW-1185">Reference proteome</keyword>
<reference evidence="2 3" key="1">
    <citation type="submission" date="2024-10" db="EMBL/GenBank/DDBJ databases">
        <title>Updated reference genomes for cyclostephanoid diatoms.</title>
        <authorList>
            <person name="Roberts W.R."/>
            <person name="Alverson A.J."/>
        </authorList>
    </citation>
    <scope>NUCLEOTIDE SEQUENCE [LARGE SCALE GENOMIC DNA]</scope>
    <source>
        <strain evidence="2 3">AJA228-03</strain>
    </source>
</reference>
<organism evidence="2 3">
    <name type="scientific">Cyclostephanos tholiformis</name>
    <dbReference type="NCBI Taxonomy" id="382380"/>
    <lineage>
        <taxon>Eukaryota</taxon>
        <taxon>Sar</taxon>
        <taxon>Stramenopiles</taxon>
        <taxon>Ochrophyta</taxon>
        <taxon>Bacillariophyta</taxon>
        <taxon>Coscinodiscophyceae</taxon>
        <taxon>Thalassiosirophycidae</taxon>
        <taxon>Stephanodiscales</taxon>
        <taxon>Stephanodiscaceae</taxon>
        <taxon>Cyclostephanos</taxon>
    </lineage>
</organism>
<keyword evidence="1" id="KW-0732">Signal</keyword>
<protein>
    <submittedName>
        <fullName evidence="2">Uncharacterized protein</fullName>
    </submittedName>
</protein>
<evidence type="ECO:0000256" key="1">
    <source>
        <dbReference type="SAM" id="SignalP"/>
    </source>
</evidence>
<feature type="chain" id="PRO_5044892554" evidence="1">
    <location>
        <begin position="18"/>
        <end position="599"/>
    </location>
</feature>
<dbReference type="Proteomes" id="UP001530377">
    <property type="component" value="Unassembled WGS sequence"/>
</dbReference>
<comment type="caution">
    <text evidence="2">The sequence shown here is derived from an EMBL/GenBank/DDBJ whole genome shotgun (WGS) entry which is preliminary data.</text>
</comment>
<gene>
    <name evidence="2" type="ORF">ACHAXA_009596</name>
</gene>
<evidence type="ECO:0000313" key="2">
    <source>
        <dbReference type="EMBL" id="KAL3811978.1"/>
    </source>
</evidence>
<feature type="signal peptide" evidence="1">
    <location>
        <begin position="1"/>
        <end position="17"/>
    </location>
</feature>
<proteinExistence type="predicted"/>